<feature type="region of interest" description="Disordered" evidence="3">
    <location>
        <begin position="99"/>
        <end position="162"/>
    </location>
</feature>
<organism evidence="5 6">
    <name type="scientific">Salvelinus namaycush</name>
    <name type="common">Lake trout</name>
    <name type="synonym">Salmo namaycush</name>
    <dbReference type="NCBI Taxonomy" id="8040"/>
    <lineage>
        <taxon>Eukaryota</taxon>
        <taxon>Metazoa</taxon>
        <taxon>Chordata</taxon>
        <taxon>Craniata</taxon>
        <taxon>Vertebrata</taxon>
        <taxon>Euteleostomi</taxon>
        <taxon>Actinopterygii</taxon>
        <taxon>Neopterygii</taxon>
        <taxon>Teleostei</taxon>
        <taxon>Protacanthopterygii</taxon>
        <taxon>Salmoniformes</taxon>
        <taxon>Salmonidae</taxon>
        <taxon>Salmoninae</taxon>
        <taxon>Salvelinus</taxon>
    </lineage>
</organism>
<reference evidence="6" key="1">
    <citation type="submission" date="2025-08" db="UniProtKB">
        <authorList>
            <consortium name="RefSeq"/>
        </authorList>
    </citation>
    <scope>IDENTIFICATION</scope>
    <source>
        <tissue evidence="6">White muscle</tissue>
    </source>
</reference>
<feature type="region of interest" description="Disordered" evidence="3">
    <location>
        <begin position="464"/>
        <end position="484"/>
    </location>
</feature>
<feature type="region of interest" description="Disordered" evidence="3">
    <location>
        <begin position="885"/>
        <end position="908"/>
    </location>
</feature>
<feature type="compositionally biased region" description="Basic residues" evidence="3">
    <location>
        <begin position="1183"/>
        <end position="1201"/>
    </location>
</feature>
<evidence type="ECO:0000313" key="5">
    <source>
        <dbReference type="Proteomes" id="UP000808372"/>
    </source>
</evidence>
<feature type="compositionally biased region" description="Low complexity" evidence="3">
    <location>
        <begin position="1"/>
        <end position="30"/>
    </location>
</feature>
<dbReference type="GO" id="GO:0033629">
    <property type="term" value="P:negative regulation of cell adhesion mediated by integrin"/>
    <property type="evidence" value="ECO:0007669"/>
    <property type="project" value="TreeGrafter"/>
</dbReference>
<keyword evidence="2" id="KW-0539">Nucleus</keyword>
<protein>
    <submittedName>
        <fullName evidence="6">Neurite extension and migration factor-like</fullName>
    </submittedName>
</protein>
<dbReference type="Proteomes" id="UP000808372">
    <property type="component" value="Chromosome 12"/>
</dbReference>
<proteinExistence type="predicted"/>
<dbReference type="GO" id="GO:2000048">
    <property type="term" value="P:negative regulation of cell-cell adhesion mediated by cadherin"/>
    <property type="evidence" value="ECO:0007669"/>
    <property type="project" value="TreeGrafter"/>
</dbReference>
<dbReference type="GO" id="GO:2001223">
    <property type="term" value="P:negative regulation of neuron migration"/>
    <property type="evidence" value="ECO:0007669"/>
    <property type="project" value="TreeGrafter"/>
</dbReference>
<feature type="region of interest" description="Disordered" evidence="3">
    <location>
        <begin position="789"/>
        <end position="814"/>
    </location>
</feature>
<feature type="compositionally biased region" description="Basic and acidic residues" evidence="3">
    <location>
        <begin position="274"/>
        <end position="287"/>
    </location>
</feature>
<dbReference type="InterPro" id="IPR042794">
    <property type="entry name" value="Nexmif"/>
</dbReference>
<dbReference type="KEGG" id="snh:120057488"/>
<feature type="region of interest" description="Disordered" evidence="3">
    <location>
        <begin position="532"/>
        <end position="562"/>
    </location>
</feature>
<feature type="region of interest" description="Disordered" evidence="3">
    <location>
        <begin position="1174"/>
        <end position="1221"/>
    </location>
</feature>
<feature type="compositionally biased region" description="Basic and acidic residues" evidence="3">
    <location>
        <begin position="532"/>
        <end position="548"/>
    </location>
</feature>
<accession>A0A8U1EPX8</accession>
<dbReference type="PANTHER" id="PTHR46946">
    <property type="entry name" value="NEURITE EXTENSION AND MIGRATION FACTOR"/>
    <property type="match status" value="1"/>
</dbReference>
<dbReference type="Pfam" id="PF15735">
    <property type="entry name" value="DUF4683"/>
    <property type="match status" value="2"/>
</dbReference>
<name>A0A8U1EPX8_SALNM</name>
<feature type="compositionally biased region" description="Low complexity" evidence="3">
    <location>
        <begin position="133"/>
        <end position="162"/>
    </location>
</feature>
<dbReference type="InterPro" id="IPR032757">
    <property type="entry name" value="DUF4683"/>
</dbReference>
<feature type="region of interest" description="Disordered" evidence="3">
    <location>
        <begin position="1405"/>
        <end position="1433"/>
    </location>
</feature>
<keyword evidence="5" id="KW-1185">Reference proteome</keyword>
<evidence type="ECO:0000313" key="6">
    <source>
        <dbReference type="RefSeq" id="XP_038862018.1"/>
    </source>
</evidence>
<evidence type="ECO:0000256" key="1">
    <source>
        <dbReference type="ARBA" id="ARBA00004123"/>
    </source>
</evidence>
<dbReference type="PANTHER" id="PTHR46946:SF1">
    <property type="entry name" value="NEURITE EXTENSION AND MIGRATION FACTOR"/>
    <property type="match status" value="1"/>
</dbReference>
<comment type="subcellular location">
    <subcellularLocation>
        <location evidence="1">Nucleus</location>
    </subcellularLocation>
</comment>
<feature type="region of interest" description="Disordered" evidence="3">
    <location>
        <begin position="1"/>
        <end position="31"/>
    </location>
</feature>
<dbReference type="GO" id="GO:0001953">
    <property type="term" value="P:negative regulation of cell-matrix adhesion"/>
    <property type="evidence" value="ECO:0007669"/>
    <property type="project" value="TreeGrafter"/>
</dbReference>
<feature type="compositionally biased region" description="Pro residues" evidence="3">
    <location>
        <begin position="116"/>
        <end position="126"/>
    </location>
</feature>
<dbReference type="GeneID" id="120057488"/>
<feature type="compositionally biased region" description="Low complexity" evidence="3">
    <location>
        <begin position="885"/>
        <end position="902"/>
    </location>
</feature>
<feature type="domain" description="DUF4683" evidence="4">
    <location>
        <begin position="429"/>
        <end position="707"/>
    </location>
</feature>
<feature type="compositionally biased region" description="Polar residues" evidence="3">
    <location>
        <begin position="475"/>
        <end position="484"/>
    </location>
</feature>
<feature type="region of interest" description="Disordered" evidence="3">
    <location>
        <begin position="1338"/>
        <end position="1363"/>
    </location>
</feature>
<gene>
    <name evidence="6" type="primary">LOC120057488</name>
</gene>
<dbReference type="RefSeq" id="XP_038862018.1">
    <property type="nucleotide sequence ID" value="XM_039006090.1"/>
</dbReference>
<evidence type="ECO:0000256" key="2">
    <source>
        <dbReference type="ARBA" id="ARBA00023242"/>
    </source>
</evidence>
<feature type="domain" description="DUF4683" evidence="4">
    <location>
        <begin position="348"/>
        <end position="406"/>
    </location>
</feature>
<feature type="region of interest" description="Disordered" evidence="3">
    <location>
        <begin position="962"/>
        <end position="987"/>
    </location>
</feature>
<dbReference type="GO" id="GO:0005634">
    <property type="term" value="C:nucleus"/>
    <property type="evidence" value="ECO:0007669"/>
    <property type="project" value="UniProtKB-SubCell"/>
</dbReference>
<feature type="region of interest" description="Disordered" evidence="3">
    <location>
        <begin position="274"/>
        <end position="295"/>
    </location>
</feature>
<evidence type="ECO:0000256" key="3">
    <source>
        <dbReference type="SAM" id="MobiDB-lite"/>
    </source>
</evidence>
<evidence type="ECO:0000259" key="4">
    <source>
        <dbReference type="Pfam" id="PF15735"/>
    </source>
</evidence>
<sequence>MSDVASTSPSDDATSAATTGPSSAATTGPSDATITGQLHRVLIDPHCVPVIVREAGVMCCWLDSGNNVRDKNHAKLMDVFQEPNFAVLASNLEQISKADENESHNQDSSLKLDSPGTPPKANPPKGCPESERTSLSPSSPLSPTETPEPSTTTADDSSSTHTISLTSSCSTKLVSHWALPEDCSDKAAFTMMETGSVSALSGGDCLMPQSRTCLGCFIESKDATEPEPGLGLGRDYDPCPVSCPDMAMQCMSSGIRYGDQLLSDQLLSYPEHKVREVEKTDEEKSAEDSDSEDATSKSIYEGLLLDKCNGEEALLANSSQDWGCFESFISESKIELLDLCSKNELSVNLFSEEDVDNYMFDDEDSTLGSDVCSLKIRYESFQDNVREKTSTIQEETQFNFFPSVVAKKEGEGAVKKEAEVPQVNGEKVEVWAAGEKVDKNNSSSSAEVMPNVSPESSYLFDFNNSTEDSGEYSDDSSCTGSSLDTCQTKRKYCFLSRENSSSSSQLSYGLRSKRKVRYSDDYLYDVDSIESERNTEKKEKQPMGPKKEEDDDWCPKKRRKSSRKEPPVIIKYIIINRFKGEKHMLVKLGKIDTSETTVSLSKDLVHKYQRMAPLKDYWQKRRQEMQEQRRLAAGDKNRFPNGCRRSLNSSLTKRKYRIANRVRIQRIHTVELSPNHADHKQEVRAAEDQAACTDMASITTTTSDCAARLDQGSVTGKSRSLEREGKRLGNKILKIRKFKSEARLKSKKMTDAQQKDGKTVVHLQEVGPLSPSQHPDIVYSKAGSPQLCDDSTVSVDPTEKSTFTPAPCSSSSTMTHPVNVNSGLPVIPGGYLQTLLDASDSSSNTGLSYYSQQQQQQNPRQQFPHGLYQEENPFTNLQLAQSCVLSPPSESELQQSPSNSNQMEPNFTHISWQSGGEQLPFTSDIPPESAGFSNAMPLPMTNNLPLSGYSQVNVDGNRLLNDKAHLPEEPPGPDSTLQASRAAEEEQVQFHRVTLNTENGRLASYDSMGSLSASSSNYSTMSHKSCEKESEEDVNENFLAHCSPKLVIQQSTDEITPLRESTDLLDISNFTPDKFRHSSLSEMSPPDTPNLSPQVMGPEMRESLGKAREFQGETGDMTLSTTPDGTKWDCNVLPQQNHDGRAINNHQFQFHTFNDNDGTGLDDKIDGTDVFDEQAESIGGRTKGPKSKRKTTSKQKTKTPRAPKTEKNKAPRQNSRSSKKLKALLDAKAKAKGEESEGLAGLSEVWPLLVEHGGGWADGGNNNNNSAVDDDQREFEEPSNILSNIVSGMAEVERFMKVSIEPLWDPISGLCQPPEANSLKTKTLKILAGTTADVRKKGGYATSPGAGRGRKATGRGAKNQSKFIPSNPFFPPLTLDCNMFNKSSLGIPGICGPAHKKMYRHKTSAKFAGDENNTGKRDSSKNVALMASYEKLR</sequence>